<dbReference type="PATRIC" id="fig|1618443.3.peg.556"/>
<dbReference type="Proteomes" id="UP000034894">
    <property type="component" value="Unassembled WGS sequence"/>
</dbReference>
<feature type="compositionally biased region" description="Polar residues" evidence="2">
    <location>
        <begin position="1"/>
        <end position="15"/>
    </location>
</feature>
<dbReference type="AlphaFoldDB" id="A0A0G1DKT3"/>
<dbReference type="SUPFAM" id="SSF52172">
    <property type="entry name" value="CheY-like"/>
    <property type="match status" value="1"/>
</dbReference>
<protein>
    <recommendedName>
        <fullName evidence="3">Response regulatory domain-containing protein</fullName>
    </recommendedName>
</protein>
<dbReference type="STRING" id="1618443.UV73_C0003G0109"/>
<reference evidence="4 5" key="1">
    <citation type="journal article" date="2015" name="Nature">
        <title>rRNA introns, odd ribosomes, and small enigmatic genomes across a large radiation of phyla.</title>
        <authorList>
            <person name="Brown C.T."/>
            <person name="Hug L.A."/>
            <person name="Thomas B.C."/>
            <person name="Sharon I."/>
            <person name="Castelle C.J."/>
            <person name="Singh A."/>
            <person name="Wilkins M.J."/>
            <person name="Williams K.H."/>
            <person name="Banfield J.F."/>
        </authorList>
    </citation>
    <scope>NUCLEOTIDE SEQUENCE [LARGE SCALE GENOMIC DNA]</scope>
</reference>
<evidence type="ECO:0000313" key="5">
    <source>
        <dbReference type="Proteomes" id="UP000034894"/>
    </source>
</evidence>
<organism evidence="4 5">
    <name type="scientific">Candidatus Gottesmanbacteria bacterium GW2011_GWA2_43_14</name>
    <dbReference type="NCBI Taxonomy" id="1618443"/>
    <lineage>
        <taxon>Bacteria</taxon>
        <taxon>Candidatus Gottesmaniibacteriota</taxon>
    </lineage>
</organism>
<evidence type="ECO:0000259" key="3">
    <source>
        <dbReference type="PROSITE" id="PS50110"/>
    </source>
</evidence>
<dbReference type="EMBL" id="LCFP01000003">
    <property type="protein sequence ID" value="KKS98167.1"/>
    <property type="molecule type" value="Genomic_DNA"/>
</dbReference>
<dbReference type="InterPro" id="IPR001789">
    <property type="entry name" value="Sig_transdc_resp-reg_receiver"/>
</dbReference>
<evidence type="ECO:0000313" key="4">
    <source>
        <dbReference type="EMBL" id="KKS98167.1"/>
    </source>
</evidence>
<evidence type="ECO:0000256" key="2">
    <source>
        <dbReference type="SAM" id="MobiDB-lite"/>
    </source>
</evidence>
<gene>
    <name evidence="4" type="ORF">UV73_C0003G0109</name>
</gene>
<name>A0A0G1DKT3_9BACT</name>
<dbReference type="GO" id="GO:0000160">
    <property type="term" value="P:phosphorelay signal transduction system"/>
    <property type="evidence" value="ECO:0007669"/>
    <property type="project" value="InterPro"/>
</dbReference>
<comment type="caution">
    <text evidence="4">The sequence shown here is derived from an EMBL/GenBank/DDBJ whole genome shotgun (WGS) entry which is preliminary data.</text>
</comment>
<sequence>MKFSSLTGRNKSSQEAPCLEPNQSVEDKMNTRRIFWISIVVVLLTAACTGGNTHEVPIPNSSSAPEEETEKETFELEEYGTVAVTAGVLQAGKSYYFVPGTAASGGISVYSIARGGIIGYLIERLFETGPGMIQDLTEGPRTFYWDGQFTSINRATGEVRIFALEDAYAAEAEAENAGENEEAKAKEEEKVSESRQLKLVFICEDDPSWISNLTEIFVELFGAVVKVFTSCEDMLVRLDSGENPDLFIVDHHLAGAIGGPKCTEEIRIRRPKAVIMGFPGDKGRKSDEGVTVEQRFIDNGANSVIEKGDTDSFSKITDFVKENFDTQ</sequence>
<feature type="region of interest" description="Disordered" evidence="2">
    <location>
        <begin position="1"/>
        <end position="23"/>
    </location>
</feature>
<feature type="domain" description="Response regulatory" evidence="3">
    <location>
        <begin position="199"/>
        <end position="322"/>
    </location>
</feature>
<proteinExistence type="predicted"/>
<dbReference type="InterPro" id="IPR011006">
    <property type="entry name" value="CheY-like_superfamily"/>
</dbReference>
<evidence type="ECO:0000256" key="1">
    <source>
        <dbReference type="PROSITE-ProRule" id="PRU00169"/>
    </source>
</evidence>
<dbReference type="PROSITE" id="PS50110">
    <property type="entry name" value="RESPONSE_REGULATORY"/>
    <property type="match status" value="1"/>
</dbReference>
<accession>A0A0G1DKT3</accession>
<feature type="modified residue" description="4-aspartylphosphate" evidence="1">
    <location>
        <position position="250"/>
    </location>
</feature>
<dbReference type="Gene3D" id="3.40.50.2300">
    <property type="match status" value="1"/>
</dbReference>
<keyword evidence="1" id="KW-0597">Phosphoprotein</keyword>